<dbReference type="RefSeq" id="WP_093972784.1">
    <property type="nucleotide sequence ID" value="NZ_FXXQ01000002.1"/>
</dbReference>
<protein>
    <submittedName>
        <fullName evidence="2">Uncharacterized protein</fullName>
    </submittedName>
</protein>
<feature type="signal peptide" evidence="1">
    <location>
        <begin position="1"/>
        <end position="21"/>
    </location>
</feature>
<feature type="chain" id="PRO_5012850764" evidence="1">
    <location>
        <begin position="22"/>
        <end position="204"/>
    </location>
</feature>
<accession>A0A238IYR0</accession>
<gene>
    <name evidence="2" type="ORF">BOA8489_00912</name>
</gene>
<evidence type="ECO:0000313" key="2">
    <source>
        <dbReference type="EMBL" id="SMX22814.1"/>
    </source>
</evidence>
<evidence type="ECO:0000313" key="3">
    <source>
        <dbReference type="Proteomes" id="UP000201838"/>
    </source>
</evidence>
<keyword evidence="1" id="KW-0732">Signal</keyword>
<dbReference type="EMBL" id="FXXQ01000002">
    <property type="protein sequence ID" value="SMX22814.1"/>
    <property type="molecule type" value="Genomic_DNA"/>
</dbReference>
<dbReference type="Proteomes" id="UP000201838">
    <property type="component" value="Unassembled WGS sequence"/>
</dbReference>
<name>A0A238IYR0_9RHOB</name>
<organism evidence="2 3">
    <name type="scientific">Boseongicola aestuarii</name>
    <dbReference type="NCBI Taxonomy" id="1470561"/>
    <lineage>
        <taxon>Bacteria</taxon>
        <taxon>Pseudomonadati</taxon>
        <taxon>Pseudomonadota</taxon>
        <taxon>Alphaproteobacteria</taxon>
        <taxon>Rhodobacterales</taxon>
        <taxon>Paracoccaceae</taxon>
        <taxon>Boseongicola</taxon>
    </lineage>
</organism>
<sequence length="204" mass="22199">MRHRHPAVAMTFVAVAMTSTAALGAGQPLDFAQTCLRYEADIETIADTLSRDGWKQDVDADADAVITGLIWIGVTDYFTTDTGGETLETILALKAKTAAALVRKKDIPQSKGRFLMRGEDVLYVMWRQPAISITEIECHAALSADTVRDMSLDLDLASRPAFDQGPTEISKDGRVNVTLLNAEKLAPHTPPGAVVQTYHTSRNQ</sequence>
<keyword evidence="3" id="KW-1185">Reference proteome</keyword>
<dbReference type="AlphaFoldDB" id="A0A238IYR0"/>
<reference evidence="2 3" key="1">
    <citation type="submission" date="2017-05" db="EMBL/GenBank/DDBJ databases">
        <authorList>
            <person name="Song R."/>
            <person name="Chenine A.L."/>
            <person name="Ruprecht R.M."/>
        </authorList>
    </citation>
    <scope>NUCLEOTIDE SEQUENCE [LARGE SCALE GENOMIC DNA]</scope>
    <source>
        <strain evidence="2 3">CECT 8489</strain>
    </source>
</reference>
<proteinExistence type="predicted"/>
<dbReference type="OrthoDB" id="7659044at2"/>
<evidence type="ECO:0000256" key="1">
    <source>
        <dbReference type="SAM" id="SignalP"/>
    </source>
</evidence>